<comment type="similarity">
    <text evidence="2">Belongs to the aromatic acid exporter (TC 2.A.85) family.</text>
</comment>
<dbReference type="Pfam" id="PF11744">
    <property type="entry name" value="ALMT"/>
    <property type="match status" value="1"/>
</dbReference>
<protein>
    <submittedName>
        <fullName evidence="11">Aluminum-activated malate transporter 10-like</fullName>
    </submittedName>
</protein>
<evidence type="ECO:0000256" key="3">
    <source>
        <dbReference type="ARBA" id="ARBA00022448"/>
    </source>
</evidence>
<reference evidence="11" key="2">
    <citation type="submission" date="2023-04" db="EMBL/GenBank/DDBJ databases">
        <authorList>
            <person name="Bruccoleri R.E."/>
            <person name="Oakeley E.J."/>
            <person name="Faust A.-M."/>
            <person name="Dessus-Babus S."/>
            <person name="Altorfer M."/>
            <person name="Burckhardt D."/>
            <person name="Oertli M."/>
            <person name="Naumann U."/>
            <person name="Petersen F."/>
            <person name="Wong J."/>
        </authorList>
    </citation>
    <scope>NUCLEOTIDE SEQUENCE</scope>
    <source>
        <strain evidence="11">GSM-AAB239-AS_SAM_17_03QT</strain>
        <tissue evidence="11">Leaf</tissue>
    </source>
</reference>
<keyword evidence="3" id="KW-0813">Transport</keyword>
<evidence type="ECO:0000256" key="4">
    <source>
        <dbReference type="ARBA" id="ARBA00022692"/>
    </source>
</evidence>
<feature type="transmembrane region" description="Helical" evidence="10">
    <location>
        <begin position="100"/>
        <end position="118"/>
    </location>
</feature>
<accession>A0AAX6ID87</accession>
<dbReference type="PANTHER" id="PTHR31086">
    <property type="entry name" value="ALUMINUM-ACTIVATED MALATE TRANSPORTER 10"/>
    <property type="match status" value="1"/>
</dbReference>
<dbReference type="GO" id="GO:0015743">
    <property type="term" value="P:malate transport"/>
    <property type="evidence" value="ECO:0007669"/>
    <property type="project" value="InterPro"/>
</dbReference>
<evidence type="ECO:0000256" key="8">
    <source>
        <dbReference type="ARBA" id="ARBA00023303"/>
    </source>
</evidence>
<evidence type="ECO:0000256" key="2">
    <source>
        <dbReference type="ARBA" id="ARBA00007079"/>
    </source>
</evidence>
<comment type="subcellular location">
    <subcellularLocation>
        <location evidence="1">Membrane</location>
        <topology evidence="1">Multi-pass membrane protein</topology>
    </subcellularLocation>
</comment>
<evidence type="ECO:0000313" key="11">
    <source>
        <dbReference type="EMBL" id="KAJ6851219.1"/>
    </source>
</evidence>
<feature type="region of interest" description="Disordered" evidence="9">
    <location>
        <begin position="473"/>
        <end position="496"/>
    </location>
</feature>
<feature type="transmembrane region" description="Helical" evidence="10">
    <location>
        <begin position="69"/>
        <end position="88"/>
    </location>
</feature>
<dbReference type="Proteomes" id="UP001140949">
    <property type="component" value="Unassembled WGS sequence"/>
</dbReference>
<evidence type="ECO:0000256" key="9">
    <source>
        <dbReference type="SAM" id="MobiDB-lite"/>
    </source>
</evidence>
<keyword evidence="4 10" id="KW-0812">Transmembrane</keyword>
<keyword evidence="5 10" id="KW-1133">Transmembrane helix</keyword>
<feature type="compositionally biased region" description="Polar residues" evidence="9">
    <location>
        <begin position="474"/>
        <end position="484"/>
    </location>
</feature>
<name>A0AAX6ID87_IRIPA</name>
<keyword evidence="6" id="KW-0406">Ion transport</keyword>
<sequence length="496" mass="54119">MDSYKVQPCSTEWSVSVAEGSSVKVVDQRMGLLCRLRFHLFSLLVTLKSAISRFADRTLKIGADDPRKVVHSIKVGLALTLVSIFYYTRPLYDGVGGTSMWAILTVVVVFEFTVGGSLYKGFNRAIATTTAGALAFGIHWLARKSGETSEHIIIGTSVFIITSAATFFRFVPSIKAKFDYGMMIFVLTFNLISTSSYRVVNLIALAQNRVSTITLGVCITLIVCIVVFPVWAGEDLHLLIIRNMGKLADSIEATVFEYFEEETAQTKDASSQNSQGFKCVLNSKQSEDSLANLARWEPSHGPFSFRHPWSQYLKIGAAMRHCAYCIEALYGCIHSEIQATVPVKKHLSNVCTNLSLECSKVLKEAANSIKTMKASSAIEVMVADMNYAVEEVHGALRTLPQAAGAAADHSTDQEKEQVISTAPVLLLMEALPLVSVSSLLIEISARIEEVVDAVEDLAELAGFATNGDVGLAETKQSNTTTPSLSEDEDMRAIQQV</sequence>
<feature type="transmembrane region" description="Helical" evidence="10">
    <location>
        <begin position="148"/>
        <end position="168"/>
    </location>
</feature>
<dbReference type="AlphaFoldDB" id="A0AAX6ID87"/>
<dbReference type="InterPro" id="IPR020966">
    <property type="entry name" value="ALMT"/>
</dbReference>
<keyword evidence="8" id="KW-0407">Ion channel</keyword>
<dbReference type="GO" id="GO:0016020">
    <property type="term" value="C:membrane"/>
    <property type="evidence" value="ECO:0007669"/>
    <property type="project" value="UniProtKB-SubCell"/>
</dbReference>
<keyword evidence="7 10" id="KW-0472">Membrane</keyword>
<feature type="transmembrane region" description="Helical" evidence="10">
    <location>
        <begin position="180"/>
        <end position="200"/>
    </location>
</feature>
<evidence type="ECO:0000256" key="7">
    <source>
        <dbReference type="ARBA" id="ARBA00023136"/>
    </source>
</evidence>
<proteinExistence type="inferred from homology"/>
<comment type="caution">
    <text evidence="11">The sequence shown here is derived from an EMBL/GenBank/DDBJ whole genome shotgun (WGS) entry which is preliminary data.</text>
</comment>
<reference evidence="11" key="1">
    <citation type="journal article" date="2023" name="GigaByte">
        <title>Genome assembly of the bearded iris, Iris pallida Lam.</title>
        <authorList>
            <person name="Bruccoleri R.E."/>
            <person name="Oakeley E.J."/>
            <person name="Faust A.M.E."/>
            <person name="Altorfer M."/>
            <person name="Dessus-Babus S."/>
            <person name="Burckhardt D."/>
            <person name="Oertli M."/>
            <person name="Naumann U."/>
            <person name="Petersen F."/>
            <person name="Wong J."/>
        </authorList>
    </citation>
    <scope>NUCLEOTIDE SEQUENCE</scope>
    <source>
        <strain evidence="11">GSM-AAB239-AS_SAM_17_03QT</strain>
    </source>
</reference>
<evidence type="ECO:0000256" key="1">
    <source>
        <dbReference type="ARBA" id="ARBA00004141"/>
    </source>
</evidence>
<evidence type="ECO:0000313" key="12">
    <source>
        <dbReference type="Proteomes" id="UP001140949"/>
    </source>
</evidence>
<gene>
    <name evidence="11" type="ORF">M6B38_261110</name>
</gene>
<evidence type="ECO:0000256" key="6">
    <source>
        <dbReference type="ARBA" id="ARBA00023065"/>
    </source>
</evidence>
<dbReference type="GO" id="GO:0034220">
    <property type="term" value="P:monoatomic ion transmembrane transport"/>
    <property type="evidence" value="ECO:0007669"/>
    <property type="project" value="UniProtKB-KW"/>
</dbReference>
<dbReference type="EMBL" id="JANAVB010002395">
    <property type="protein sequence ID" value="KAJ6851219.1"/>
    <property type="molecule type" value="Genomic_DNA"/>
</dbReference>
<feature type="transmembrane region" description="Helical" evidence="10">
    <location>
        <begin position="212"/>
        <end position="232"/>
    </location>
</feature>
<evidence type="ECO:0000256" key="10">
    <source>
        <dbReference type="SAM" id="Phobius"/>
    </source>
</evidence>
<organism evidence="11 12">
    <name type="scientific">Iris pallida</name>
    <name type="common">Sweet iris</name>
    <dbReference type="NCBI Taxonomy" id="29817"/>
    <lineage>
        <taxon>Eukaryota</taxon>
        <taxon>Viridiplantae</taxon>
        <taxon>Streptophyta</taxon>
        <taxon>Embryophyta</taxon>
        <taxon>Tracheophyta</taxon>
        <taxon>Spermatophyta</taxon>
        <taxon>Magnoliopsida</taxon>
        <taxon>Liliopsida</taxon>
        <taxon>Asparagales</taxon>
        <taxon>Iridaceae</taxon>
        <taxon>Iridoideae</taxon>
        <taxon>Irideae</taxon>
        <taxon>Iris</taxon>
    </lineage>
</organism>
<keyword evidence="12" id="KW-1185">Reference proteome</keyword>
<evidence type="ECO:0000256" key="5">
    <source>
        <dbReference type="ARBA" id="ARBA00022989"/>
    </source>
</evidence>